<protein>
    <submittedName>
        <fullName evidence="2">Carboxymethylenebutenolidase</fullName>
    </submittedName>
</protein>
<dbReference type="OrthoDB" id="188362at2"/>
<dbReference type="KEGG" id="euz:DVS28_a4341"/>
<dbReference type="InterPro" id="IPR051049">
    <property type="entry name" value="Dienelactone_hydrolase-like"/>
</dbReference>
<organism evidence="2 3">
    <name type="scientific">Euzebya pacifica</name>
    <dbReference type="NCBI Taxonomy" id="1608957"/>
    <lineage>
        <taxon>Bacteria</taxon>
        <taxon>Bacillati</taxon>
        <taxon>Actinomycetota</taxon>
        <taxon>Nitriliruptoria</taxon>
        <taxon>Euzebyales</taxon>
    </lineage>
</organism>
<dbReference type="AlphaFoldDB" id="A0A346Y3G0"/>
<evidence type="ECO:0000313" key="2">
    <source>
        <dbReference type="EMBL" id="AXV09007.1"/>
    </source>
</evidence>
<dbReference type="InterPro" id="IPR029058">
    <property type="entry name" value="AB_hydrolase_fold"/>
</dbReference>
<dbReference type="SUPFAM" id="SSF53474">
    <property type="entry name" value="alpha/beta-Hydrolases"/>
    <property type="match status" value="1"/>
</dbReference>
<dbReference type="Gene3D" id="3.40.50.1820">
    <property type="entry name" value="alpha/beta hydrolase"/>
    <property type="match status" value="1"/>
</dbReference>
<dbReference type="InterPro" id="IPR002925">
    <property type="entry name" value="Dienelactn_hydro"/>
</dbReference>
<evidence type="ECO:0000313" key="3">
    <source>
        <dbReference type="Proteomes" id="UP000264006"/>
    </source>
</evidence>
<feature type="domain" description="Dienelactone hydrolase" evidence="1">
    <location>
        <begin position="31"/>
        <end position="245"/>
    </location>
</feature>
<dbReference type="Proteomes" id="UP000264006">
    <property type="component" value="Chromosome"/>
</dbReference>
<name>A0A346Y3G0_9ACTN</name>
<proteinExistence type="predicted"/>
<dbReference type="PANTHER" id="PTHR46623:SF6">
    <property type="entry name" value="ALPHA_BETA-HYDROLASES SUPERFAMILY PROTEIN"/>
    <property type="match status" value="1"/>
</dbReference>
<dbReference type="GO" id="GO:0016787">
    <property type="term" value="F:hydrolase activity"/>
    <property type="evidence" value="ECO:0007669"/>
    <property type="project" value="InterPro"/>
</dbReference>
<reference evidence="2 3" key="1">
    <citation type="submission" date="2018-09" db="EMBL/GenBank/DDBJ databases">
        <title>Complete genome sequence of Euzebya sp. DY32-46 isolated from seawater of Pacific Ocean.</title>
        <authorList>
            <person name="Xu L."/>
            <person name="Wu Y.-H."/>
            <person name="Xu X.-W."/>
        </authorList>
    </citation>
    <scope>NUCLEOTIDE SEQUENCE [LARGE SCALE GENOMIC DNA]</scope>
    <source>
        <strain evidence="2 3">DY32-46</strain>
    </source>
</reference>
<sequence length="262" mass="27777">MCHPDWVASVGEGARADVPLADGGSLPTWRYVPDGAATARPVLLLPDIYGPLPFYRHLAELLADAGHPVALVDLFHHEGPLDDPTDREQAFARLACHDVVRAVDEAEQAAASLAVTGRPTGVLGFCIGGQQALVLAARRADLVTLTYYAFTEGLPRPVARPAPRPIDLTTALNGPILGFWGDQDYIPVEAIARFGEAAEDAGVDHDIRILEGAGHGFLQGIVEDRGDSAVAQLAWAEGRRFLAEHLAGHGEPLAAGRSRSAP</sequence>
<dbReference type="PANTHER" id="PTHR46623">
    <property type="entry name" value="CARBOXYMETHYLENEBUTENOLIDASE-RELATED"/>
    <property type="match status" value="1"/>
</dbReference>
<accession>A0A346Y3G0</accession>
<keyword evidence="3" id="KW-1185">Reference proteome</keyword>
<evidence type="ECO:0000259" key="1">
    <source>
        <dbReference type="Pfam" id="PF01738"/>
    </source>
</evidence>
<dbReference type="RefSeq" id="WP_114593262.1">
    <property type="nucleotide sequence ID" value="NZ_CP031165.1"/>
</dbReference>
<dbReference type="Pfam" id="PF01738">
    <property type="entry name" value="DLH"/>
    <property type="match status" value="1"/>
</dbReference>
<gene>
    <name evidence="2" type="ORF">DVS28_a4341</name>
</gene>
<dbReference type="EMBL" id="CP031165">
    <property type="protein sequence ID" value="AXV09007.1"/>
    <property type="molecule type" value="Genomic_DNA"/>
</dbReference>